<feature type="region of interest" description="Disordered" evidence="1">
    <location>
        <begin position="209"/>
        <end position="272"/>
    </location>
</feature>
<reference evidence="2 3" key="1">
    <citation type="submission" date="2024-04" db="EMBL/GenBank/DDBJ databases">
        <title>Tritrichomonas musculus Genome.</title>
        <authorList>
            <person name="Alves-Ferreira E."/>
            <person name="Grigg M."/>
            <person name="Lorenzi H."/>
            <person name="Galac M."/>
        </authorList>
    </citation>
    <scope>NUCLEOTIDE SEQUENCE [LARGE SCALE GENOMIC DNA]</scope>
    <source>
        <strain evidence="2 3">EAF2021</strain>
    </source>
</reference>
<dbReference type="EMBL" id="JAPFFF010000027">
    <property type="protein sequence ID" value="KAK8848213.1"/>
    <property type="molecule type" value="Genomic_DNA"/>
</dbReference>
<accession>A0ABR2HJ29</accession>
<dbReference type="Proteomes" id="UP001470230">
    <property type="component" value="Unassembled WGS sequence"/>
</dbReference>
<protein>
    <recommendedName>
        <fullName evidence="4">Tubby C-terminal domain-containing protein</fullName>
    </recommendedName>
</protein>
<evidence type="ECO:0008006" key="4">
    <source>
        <dbReference type="Google" id="ProtNLM"/>
    </source>
</evidence>
<feature type="compositionally biased region" description="Polar residues" evidence="1">
    <location>
        <begin position="218"/>
        <end position="272"/>
    </location>
</feature>
<proteinExistence type="predicted"/>
<feature type="compositionally biased region" description="Low complexity" evidence="1">
    <location>
        <begin position="150"/>
        <end position="163"/>
    </location>
</feature>
<name>A0ABR2HJ29_9EUKA</name>
<feature type="compositionally biased region" description="Polar residues" evidence="1">
    <location>
        <begin position="77"/>
        <end position="96"/>
    </location>
</feature>
<evidence type="ECO:0000313" key="3">
    <source>
        <dbReference type="Proteomes" id="UP001470230"/>
    </source>
</evidence>
<feature type="region of interest" description="Disordered" evidence="1">
    <location>
        <begin position="146"/>
        <end position="185"/>
    </location>
</feature>
<gene>
    <name evidence="2" type="ORF">M9Y10_019269</name>
</gene>
<sequence>MIKAVEFTHDIEKPHLLSPIKSKNSLKKSKTQDQYDIGSNNQSADHNTDVEKSDLIRKRFSSDDEEYILRRQNANQKALENQQNIDQEQLITTGTNEKNRESKRIHHQNKNQSPSINSNGNVKEIIEPHRPIPPNRNGAVGLKRRPIPINNKQYNSPNNSNQKVEYTHQPKFKPRPPGSPKEPISPTIIKIKDIQQEYYSYSSYAESQDEEYSYSSENNTNLPTPSLNDQNLKQNSNSNIVNDQNLISNTNPDQQSNSNITTNQAPNLNTNSEPISQSNIEIESIPIQAPKITEKYFYRMEKTTISRIPKKKKKYVLSLGNKSLIEAIYSKKKKKLPFDLLDAKSGSLKPYTLLLGNQNSSLSLRNGSIYDTEIFSMRLVDVKKPFHYISVFLHSFVQLSGLPNNLVNQPPNCDLDSPESIEMVFGKRNNSIIPTKSNWIFYSPDNEELIAVMKESKTTVIIETVPGLVPPMLFTIALAAFIGKVDKS</sequence>
<comment type="caution">
    <text evidence="2">The sequence shown here is derived from an EMBL/GenBank/DDBJ whole genome shotgun (WGS) entry which is preliminary data.</text>
</comment>
<feature type="region of interest" description="Disordered" evidence="1">
    <location>
        <begin position="77"/>
        <end position="120"/>
    </location>
</feature>
<evidence type="ECO:0000313" key="2">
    <source>
        <dbReference type="EMBL" id="KAK8848213.1"/>
    </source>
</evidence>
<organism evidence="2 3">
    <name type="scientific">Tritrichomonas musculus</name>
    <dbReference type="NCBI Taxonomy" id="1915356"/>
    <lineage>
        <taxon>Eukaryota</taxon>
        <taxon>Metamonada</taxon>
        <taxon>Parabasalia</taxon>
        <taxon>Tritrichomonadida</taxon>
        <taxon>Tritrichomonadidae</taxon>
        <taxon>Tritrichomonas</taxon>
    </lineage>
</organism>
<evidence type="ECO:0000256" key="1">
    <source>
        <dbReference type="SAM" id="MobiDB-lite"/>
    </source>
</evidence>
<feature type="compositionally biased region" description="Polar residues" evidence="1">
    <location>
        <begin position="110"/>
        <end position="120"/>
    </location>
</feature>
<feature type="compositionally biased region" description="Polar residues" evidence="1">
    <location>
        <begin position="32"/>
        <end position="45"/>
    </location>
</feature>
<keyword evidence="3" id="KW-1185">Reference proteome</keyword>
<feature type="region of interest" description="Disordered" evidence="1">
    <location>
        <begin position="18"/>
        <end position="51"/>
    </location>
</feature>